<evidence type="ECO:0000313" key="2">
    <source>
        <dbReference type="EMBL" id="NYS93741.1"/>
    </source>
</evidence>
<dbReference type="Proteomes" id="UP000561011">
    <property type="component" value="Unassembled WGS sequence"/>
</dbReference>
<gene>
    <name evidence="2" type="ORF">HZZ10_09435</name>
</gene>
<dbReference type="InterPro" id="IPR018689">
    <property type="entry name" value="Imm33_dom"/>
</dbReference>
<dbReference type="AlphaFoldDB" id="A0A853ETB5"/>
<accession>A0A853ETB5</accession>
<protein>
    <submittedName>
        <fullName evidence="2">DUF2185 domain-containing protein</fullName>
    </submittedName>
</protein>
<proteinExistence type="predicted"/>
<organism evidence="2 3">
    <name type="scientific">Sanguibacter inulinus</name>
    <dbReference type="NCBI Taxonomy" id="60922"/>
    <lineage>
        <taxon>Bacteria</taxon>
        <taxon>Bacillati</taxon>
        <taxon>Actinomycetota</taxon>
        <taxon>Actinomycetes</taxon>
        <taxon>Micrococcales</taxon>
        <taxon>Sanguibacteraceae</taxon>
        <taxon>Sanguibacter</taxon>
    </lineage>
</organism>
<name>A0A853ETB5_9MICO</name>
<sequence length="120" mass="12923">MAVPEFIPNSGACLVSKNVVSGAGRVRWMVRENSQAPADNGWRIFSHIDTSDYLADASNLQIIPFNDACAIEPALIGIYDFPVGSDLQLVDEGAGIKVVDTASGREIPPENFYVPPSMRA</sequence>
<evidence type="ECO:0000259" key="1">
    <source>
        <dbReference type="Pfam" id="PF09951"/>
    </source>
</evidence>
<feature type="domain" description="Immunity protein Imm33" evidence="1">
    <location>
        <begin position="13"/>
        <end position="97"/>
    </location>
</feature>
<reference evidence="2 3" key="1">
    <citation type="submission" date="2020-07" db="EMBL/GenBank/DDBJ databases">
        <title>MOT database genomes.</title>
        <authorList>
            <person name="Joseph S."/>
            <person name="Aduse-Opoku J."/>
            <person name="Hashim A."/>
            <person name="Wade W."/>
            <person name="Curtis M."/>
        </authorList>
    </citation>
    <scope>NUCLEOTIDE SEQUENCE [LARGE SCALE GENOMIC DNA]</scope>
    <source>
        <strain evidence="2 3">DSM 100099</strain>
    </source>
</reference>
<dbReference type="EMBL" id="JACBYE010000019">
    <property type="protein sequence ID" value="NYS93741.1"/>
    <property type="molecule type" value="Genomic_DNA"/>
</dbReference>
<evidence type="ECO:0000313" key="3">
    <source>
        <dbReference type="Proteomes" id="UP000561011"/>
    </source>
</evidence>
<comment type="caution">
    <text evidence="2">The sequence shown here is derived from an EMBL/GenBank/DDBJ whole genome shotgun (WGS) entry which is preliminary data.</text>
</comment>
<dbReference type="Pfam" id="PF09951">
    <property type="entry name" value="Imm33"/>
    <property type="match status" value="1"/>
</dbReference>
<keyword evidence="3" id="KW-1185">Reference proteome</keyword>